<feature type="transmembrane region" description="Helical" evidence="1">
    <location>
        <begin position="59"/>
        <end position="80"/>
    </location>
</feature>
<dbReference type="EMBL" id="CP006704">
    <property type="protein sequence ID" value="AIJ49150.1"/>
    <property type="molecule type" value="Genomic_DNA"/>
</dbReference>
<sequence>MDAQVSRTARLYTCGLMIRWLIVIFLALLLVNGLHGWLQRIGLGRLPGDFRFRLFGKEFFLPVASTVLLSVVAALIARFVKL</sequence>
<keyword evidence="1" id="KW-0472">Membrane</keyword>
<name>A0A076PZ95_COMTE</name>
<keyword evidence="1" id="KW-1133">Transmembrane helix</keyword>
<evidence type="ECO:0000313" key="2">
    <source>
        <dbReference type="EMBL" id="AIJ49150.1"/>
    </source>
</evidence>
<accession>A0A076PZ95</accession>
<dbReference type="InterPro" id="IPR021320">
    <property type="entry name" value="DUF2905"/>
</dbReference>
<feature type="transmembrane region" description="Helical" evidence="1">
    <location>
        <begin position="20"/>
        <end position="38"/>
    </location>
</feature>
<keyword evidence="1" id="KW-0812">Transmembrane</keyword>
<dbReference type="Proteomes" id="UP000028782">
    <property type="component" value="Chromosome"/>
</dbReference>
<evidence type="ECO:0000256" key="1">
    <source>
        <dbReference type="SAM" id="Phobius"/>
    </source>
</evidence>
<dbReference type="AlphaFoldDB" id="A0A076PZ95"/>
<organism evidence="2 3">
    <name type="scientific">Comamonas testosteroni TK102</name>
    <dbReference type="NCBI Taxonomy" id="1392005"/>
    <lineage>
        <taxon>Bacteria</taxon>
        <taxon>Pseudomonadati</taxon>
        <taxon>Pseudomonadota</taxon>
        <taxon>Betaproteobacteria</taxon>
        <taxon>Burkholderiales</taxon>
        <taxon>Comamonadaceae</taxon>
        <taxon>Comamonas</taxon>
    </lineage>
</organism>
<gene>
    <name evidence="2" type="ORF">O987_25405</name>
</gene>
<evidence type="ECO:0000313" key="3">
    <source>
        <dbReference type="Proteomes" id="UP000028782"/>
    </source>
</evidence>
<dbReference type="Pfam" id="PF11146">
    <property type="entry name" value="DUF2905"/>
    <property type="match status" value="1"/>
</dbReference>
<dbReference type="KEGG" id="ctes:O987_25405"/>
<protein>
    <recommendedName>
        <fullName evidence="4">DUF2905 domain-containing protein</fullName>
    </recommendedName>
</protein>
<proteinExistence type="predicted"/>
<dbReference type="HOGENOM" id="CLU_181383_2_0_4"/>
<reference evidence="2 3" key="1">
    <citation type="journal article" date="2014" name="Genome Announc.">
        <title>Complete Genome Sequence of Polychlorinated Biphenyl Degrader Comamonas testosteroni TK102 (NBRC 109938).</title>
        <authorList>
            <person name="Fukuda K."/>
            <person name="Hosoyama A."/>
            <person name="Tsuchikane K."/>
            <person name="Ohji S."/>
            <person name="Yamazoe A."/>
            <person name="Fujita N."/>
            <person name="Shintani M."/>
            <person name="Kimbara K."/>
        </authorList>
    </citation>
    <scope>NUCLEOTIDE SEQUENCE [LARGE SCALE GENOMIC DNA]</scope>
    <source>
        <strain evidence="2">TK102</strain>
    </source>
</reference>
<evidence type="ECO:0008006" key="4">
    <source>
        <dbReference type="Google" id="ProtNLM"/>
    </source>
</evidence>